<dbReference type="GO" id="GO:0006352">
    <property type="term" value="P:DNA-templated transcription initiation"/>
    <property type="evidence" value="ECO:0007669"/>
    <property type="project" value="InterPro"/>
</dbReference>
<dbReference type="AlphaFoldDB" id="A0A9E8S8H6"/>
<comment type="similarity">
    <text evidence="1">Belongs to the sigma-70 factor family. ECF subfamily.</text>
</comment>
<protein>
    <submittedName>
        <fullName evidence="8">Sigma-70 family RNA polymerase sigma factor</fullName>
    </submittedName>
</protein>
<evidence type="ECO:0000313" key="9">
    <source>
        <dbReference type="Proteomes" id="UP001164706"/>
    </source>
</evidence>
<evidence type="ECO:0000256" key="3">
    <source>
        <dbReference type="ARBA" id="ARBA00023082"/>
    </source>
</evidence>
<evidence type="ECO:0000256" key="4">
    <source>
        <dbReference type="ARBA" id="ARBA00023125"/>
    </source>
</evidence>
<dbReference type="Pfam" id="PF08281">
    <property type="entry name" value="Sigma70_r4_2"/>
    <property type="match status" value="1"/>
</dbReference>
<dbReference type="KEGG" id="mdb:OVN18_10205"/>
<dbReference type="Gene3D" id="1.10.10.10">
    <property type="entry name" value="Winged helix-like DNA-binding domain superfamily/Winged helix DNA-binding domain"/>
    <property type="match status" value="1"/>
</dbReference>
<dbReference type="InterPro" id="IPR036388">
    <property type="entry name" value="WH-like_DNA-bd_sf"/>
</dbReference>
<dbReference type="InterPro" id="IPR014284">
    <property type="entry name" value="RNA_pol_sigma-70_dom"/>
</dbReference>
<dbReference type="GO" id="GO:0016987">
    <property type="term" value="F:sigma factor activity"/>
    <property type="evidence" value="ECO:0007669"/>
    <property type="project" value="UniProtKB-KW"/>
</dbReference>
<evidence type="ECO:0000313" key="8">
    <source>
        <dbReference type="EMBL" id="WAB80929.1"/>
    </source>
</evidence>
<reference evidence="8" key="1">
    <citation type="submission" date="2022-11" db="EMBL/GenBank/DDBJ databases">
        <title>Description of Microcella daejonensis nov. sp, isolated from riverside soil.</title>
        <authorList>
            <person name="Molina K.M."/>
            <person name="Kim S.B."/>
        </authorList>
    </citation>
    <scope>NUCLEOTIDE SEQUENCE</scope>
    <source>
        <strain evidence="8">MMS21-STM12</strain>
    </source>
</reference>
<feature type="domain" description="RNA polymerase sigma factor 70 region 4 type 2" evidence="7">
    <location>
        <begin position="123"/>
        <end position="173"/>
    </location>
</feature>
<sequence>MAAAPAGATAEGGAVARAAEGWERVLARLVAERGDALLRYAHLLCGDEDDAADLVQSALVTAFGRLRPTTDLDLAETRVKRAVLAAAVDGGRRRARWRRSAHLHLGPEVASAESERVDRRYDLRVALARLSPRERACVVLRYYGDQPVAVIAAELGISEGAVKRYVSDALTRLTGVLAEGSDPSAGGPRALDDDATTRGGSRVG</sequence>
<dbReference type="PANTHER" id="PTHR43133:SF50">
    <property type="entry name" value="ECF RNA POLYMERASE SIGMA FACTOR SIGM"/>
    <property type="match status" value="1"/>
</dbReference>
<organism evidence="8 9">
    <name type="scientific">Microcella daejeonensis</name>
    <dbReference type="NCBI Taxonomy" id="2994971"/>
    <lineage>
        <taxon>Bacteria</taxon>
        <taxon>Bacillati</taxon>
        <taxon>Actinomycetota</taxon>
        <taxon>Actinomycetes</taxon>
        <taxon>Micrococcales</taxon>
        <taxon>Microbacteriaceae</taxon>
        <taxon>Microcella</taxon>
    </lineage>
</organism>
<dbReference type="SUPFAM" id="SSF88946">
    <property type="entry name" value="Sigma2 domain of RNA polymerase sigma factors"/>
    <property type="match status" value="1"/>
</dbReference>
<dbReference type="InterPro" id="IPR013249">
    <property type="entry name" value="RNA_pol_sigma70_r4_t2"/>
</dbReference>
<dbReference type="GO" id="GO:0003677">
    <property type="term" value="F:DNA binding"/>
    <property type="evidence" value="ECO:0007669"/>
    <property type="project" value="UniProtKB-KW"/>
</dbReference>
<dbReference type="EMBL" id="CP113089">
    <property type="protein sequence ID" value="WAB80929.1"/>
    <property type="molecule type" value="Genomic_DNA"/>
</dbReference>
<dbReference type="CDD" id="cd06171">
    <property type="entry name" value="Sigma70_r4"/>
    <property type="match status" value="1"/>
</dbReference>
<dbReference type="NCBIfam" id="TIGR02937">
    <property type="entry name" value="sigma70-ECF"/>
    <property type="match status" value="1"/>
</dbReference>
<evidence type="ECO:0000259" key="7">
    <source>
        <dbReference type="Pfam" id="PF08281"/>
    </source>
</evidence>
<evidence type="ECO:0000256" key="2">
    <source>
        <dbReference type="ARBA" id="ARBA00023015"/>
    </source>
</evidence>
<dbReference type="SUPFAM" id="SSF88659">
    <property type="entry name" value="Sigma3 and sigma4 domains of RNA polymerase sigma factors"/>
    <property type="match status" value="1"/>
</dbReference>
<keyword evidence="9" id="KW-1185">Reference proteome</keyword>
<dbReference type="InterPro" id="IPR039425">
    <property type="entry name" value="RNA_pol_sigma-70-like"/>
</dbReference>
<dbReference type="Proteomes" id="UP001164706">
    <property type="component" value="Chromosome"/>
</dbReference>
<dbReference type="RefSeq" id="WP_267780679.1">
    <property type="nucleotide sequence ID" value="NZ_CP113089.1"/>
</dbReference>
<proteinExistence type="inferred from homology"/>
<accession>A0A9E8S8H6</accession>
<evidence type="ECO:0000256" key="1">
    <source>
        <dbReference type="ARBA" id="ARBA00010641"/>
    </source>
</evidence>
<gene>
    <name evidence="8" type="ORF">OVN18_10205</name>
</gene>
<feature type="region of interest" description="Disordered" evidence="6">
    <location>
        <begin position="178"/>
        <end position="204"/>
    </location>
</feature>
<evidence type="ECO:0000256" key="6">
    <source>
        <dbReference type="SAM" id="MobiDB-lite"/>
    </source>
</evidence>
<keyword evidence="2" id="KW-0805">Transcription regulation</keyword>
<keyword evidence="4" id="KW-0238">DNA-binding</keyword>
<dbReference type="InterPro" id="IPR013325">
    <property type="entry name" value="RNA_pol_sigma_r2"/>
</dbReference>
<dbReference type="PANTHER" id="PTHR43133">
    <property type="entry name" value="RNA POLYMERASE ECF-TYPE SIGMA FACTO"/>
    <property type="match status" value="1"/>
</dbReference>
<dbReference type="InterPro" id="IPR013324">
    <property type="entry name" value="RNA_pol_sigma_r3/r4-like"/>
</dbReference>
<keyword evidence="5" id="KW-0804">Transcription</keyword>
<dbReference type="Gene3D" id="1.10.1740.10">
    <property type="match status" value="1"/>
</dbReference>
<keyword evidence="3" id="KW-0731">Sigma factor</keyword>
<name>A0A9E8S8H6_9MICO</name>
<evidence type="ECO:0000256" key="5">
    <source>
        <dbReference type="ARBA" id="ARBA00023163"/>
    </source>
</evidence>